<dbReference type="SUPFAM" id="SSF56059">
    <property type="entry name" value="Glutathione synthetase ATP-binding domain-like"/>
    <property type="match status" value="1"/>
</dbReference>
<dbReference type="InterPro" id="IPR011810">
    <property type="entry name" value="Cya_phycin_syn"/>
</dbReference>
<dbReference type="GO" id="GO:0018169">
    <property type="term" value="F:ribosomal S6-glutamic acid ligase activity"/>
    <property type="evidence" value="ECO:0007669"/>
    <property type="project" value="TreeGrafter"/>
</dbReference>
<reference evidence="3" key="1">
    <citation type="submission" date="2020-02" db="EMBL/GenBank/DDBJ databases">
        <authorList>
            <person name="Chen W.-M."/>
        </authorList>
    </citation>
    <scope>NUCLEOTIDE SEQUENCE</scope>
    <source>
        <strain evidence="3">NBD-18</strain>
    </source>
</reference>
<evidence type="ECO:0000256" key="1">
    <source>
        <dbReference type="PROSITE-ProRule" id="PRU00409"/>
    </source>
</evidence>
<dbReference type="GO" id="GO:0071161">
    <property type="term" value="F:cyanophycin synthetase activity (L-arginine-adding)"/>
    <property type="evidence" value="ECO:0007669"/>
    <property type="project" value="UniProtKB-EC"/>
</dbReference>
<gene>
    <name evidence="3" type="primary">cphA</name>
    <name evidence="3" type="ORF">G3I67_12150</name>
</gene>
<dbReference type="Gene3D" id="3.30.470.20">
    <property type="entry name" value="ATP-grasp fold, B domain"/>
    <property type="match status" value="2"/>
</dbReference>
<comment type="caution">
    <text evidence="3">The sequence shown here is derived from an EMBL/GenBank/DDBJ whole genome shotgun (WGS) entry which is preliminary data.</text>
</comment>
<proteinExistence type="predicted"/>
<dbReference type="InterPro" id="IPR011761">
    <property type="entry name" value="ATP-grasp"/>
</dbReference>
<dbReference type="SUPFAM" id="SSF53623">
    <property type="entry name" value="MurD-like peptide ligases, catalytic domain"/>
    <property type="match status" value="1"/>
</dbReference>
<sequence length="724" mass="77943">MSKRDIDIQSIVHLRGPNLWSYIPTLESLIDIGELEECPSDKVPGMYERLVEWLPSLIEHRCSPGVRGGFLQRLRTGTWPCHVLEHVTIALQDLAGVPGHFGRARETNKSGVYKVVVSAWQFEVTKAALFEGRKLVLAAMENTPYDLQAGLAHLRELVQEHCLGPSTAAITFAAEDREIPVIRLNTGNLVQFGYGCKQRRIWTAETDRTSAIAETISRDKDLTKSLLEACGVPIPQGRAVDSAADAWDAAQDLGLPVVVKPVDGNHGRGVFTNLLTQKEVEAAYDVAVDEGSGVLVERFILGNEHRLLIVGGKLAAAAKGQTASVIGDGKHTVHELIQIQINSDPRRGSDEDQPLNPVRIDSAARLELERQGLHADAVPAAGVEVLIQRNGNVAFDCTKDVHPEVTAMAALAAKAVGLDVAGIDLVALDISRPLNEQGGAIVEVNAGPGLLMHLKPAEGEPQPVGKIILDHMFPEGEHGIMPLVGITGSEGTTLVARIVHSLLSLRGLKTGIASTEGLAIGQRQLRAGNCATWDDARRLLLNCEVEAAVIENSGMEIIKNGLAYEKCTVGIVTNIIYTDEMKRPDIAYHDFEEASDLVKVYRTQADVVLEDGCSVLNAQDPNVAEIAQYSGGSVTLYSLDPNLPMVIDHLSEGKRAILVENGKLILAEGSVKTALCDLAEIPVTENGSKPEQIRCVMAAAAAAWALDFPTDLIQAGLEAFKLET</sequence>
<keyword evidence="1" id="KW-0067">ATP-binding</keyword>
<dbReference type="GO" id="GO:0005524">
    <property type="term" value="F:ATP binding"/>
    <property type="evidence" value="ECO:0007669"/>
    <property type="project" value="UniProtKB-UniRule"/>
</dbReference>
<dbReference type="NCBIfam" id="NF010623">
    <property type="entry name" value="PRK14016.1"/>
    <property type="match status" value="1"/>
</dbReference>
<dbReference type="Pfam" id="PF13549">
    <property type="entry name" value="ATP-grasp_5"/>
    <property type="match status" value="1"/>
</dbReference>
<dbReference type="GO" id="GO:0046872">
    <property type="term" value="F:metal ion binding"/>
    <property type="evidence" value="ECO:0007669"/>
    <property type="project" value="InterPro"/>
</dbReference>
<protein>
    <submittedName>
        <fullName evidence="3">Cyanophycin synthetase</fullName>
        <ecNumber evidence="3">6.3.2.29</ecNumber>
        <ecNumber evidence="3">6.3.2.30</ecNumber>
    </submittedName>
</protein>
<dbReference type="InterPro" id="IPR036565">
    <property type="entry name" value="Mur-like_cat_sf"/>
</dbReference>
<organism evidence="3">
    <name type="scientific">Sheuella amnicola</name>
    <dbReference type="NCBI Taxonomy" id="2707330"/>
    <lineage>
        <taxon>Bacteria</taxon>
        <taxon>Pseudomonadati</taxon>
        <taxon>Pseudomonadota</taxon>
        <taxon>Betaproteobacteria</taxon>
        <taxon>Burkholderiales</taxon>
        <taxon>Alcaligenaceae</taxon>
        <taxon>Sheuella</taxon>
    </lineage>
</organism>
<dbReference type="PANTHER" id="PTHR21621">
    <property type="entry name" value="RIBOSOMAL PROTEIN S6 MODIFICATION PROTEIN"/>
    <property type="match status" value="1"/>
</dbReference>
<dbReference type="Pfam" id="PF18921">
    <property type="entry name" value="Cyanophycin_syn"/>
    <property type="match status" value="1"/>
</dbReference>
<dbReference type="AlphaFoldDB" id="A0A6B2R0Z0"/>
<dbReference type="InterPro" id="IPR044019">
    <property type="entry name" value="Cyanophycin_syn_N"/>
</dbReference>
<dbReference type="PANTHER" id="PTHR21621:SF0">
    <property type="entry name" value="BETA-CITRYLGLUTAMATE SYNTHASE B-RELATED"/>
    <property type="match status" value="1"/>
</dbReference>
<evidence type="ECO:0000313" key="3">
    <source>
        <dbReference type="EMBL" id="NDY83981.1"/>
    </source>
</evidence>
<evidence type="ECO:0000259" key="2">
    <source>
        <dbReference type="PROSITE" id="PS50975"/>
    </source>
</evidence>
<dbReference type="GO" id="GO:0071160">
    <property type="term" value="F:cyanophycin synthetase activity (L-aspartate-adding)"/>
    <property type="evidence" value="ECO:0007669"/>
    <property type="project" value="UniProtKB-EC"/>
</dbReference>
<dbReference type="NCBIfam" id="TIGR02068">
    <property type="entry name" value="cya_phycin_syn"/>
    <property type="match status" value="1"/>
</dbReference>
<feature type="domain" description="ATP-grasp" evidence="2">
    <location>
        <begin position="224"/>
        <end position="473"/>
    </location>
</feature>
<dbReference type="GO" id="GO:0009432">
    <property type="term" value="P:SOS response"/>
    <property type="evidence" value="ECO:0007669"/>
    <property type="project" value="TreeGrafter"/>
</dbReference>
<dbReference type="EMBL" id="JAAGRN010000008">
    <property type="protein sequence ID" value="NDY83981.1"/>
    <property type="molecule type" value="Genomic_DNA"/>
</dbReference>
<name>A0A6B2R0Z0_9BURK</name>
<dbReference type="EC" id="6.3.2.29" evidence="3"/>
<accession>A0A6B2R0Z0</accession>
<keyword evidence="3" id="KW-0436">Ligase</keyword>
<dbReference type="Gene3D" id="3.40.1190.10">
    <property type="entry name" value="Mur-like, catalytic domain"/>
    <property type="match status" value="1"/>
</dbReference>
<dbReference type="GO" id="GO:0005737">
    <property type="term" value="C:cytoplasm"/>
    <property type="evidence" value="ECO:0007669"/>
    <property type="project" value="TreeGrafter"/>
</dbReference>
<dbReference type="PROSITE" id="PS50975">
    <property type="entry name" value="ATP_GRASP"/>
    <property type="match status" value="1"/>
</dbReference>
<dbReference type="EC" id="6.3.2.30" evidence="3"/>
<keyword evidence="1" id="KW-0547">Nucleotide-binding</keyword>